<dbReference type="InterPro" id="IPR010982">
    <property type="entry name" value="Lambda_DNA-bd_dom_sf"/>
</dbReference>
<dbReference type="InterPro" id="IPR000843">
    <property type="entry name" value="HTH_LacI"/>
</dbReference>
<dbReference type="InterPro" id="IPR028082">
    <property type="entry name" value="Peripla_BP_I"/>
</dbReference>
<feature type="region of interest" description="Disordered" evidence="4">
    <location>
        <begin position="89"/>
        <end position="108"/>
    </location>
</feature>
<dbReference type="PRINTS" id="PR00036">
    <property type="entry name" value="HTHLACI"/>
</dbReference>
<dbReference type="SUPFAM" id="SSF47413">
    <property type="entry name" value="lambda repressor-like DNA-binding domains"/>
    <property type="match status" value="1"/>
</dbReference>
<dbReference type="PANTHER" id="PTHR30146:SF153">
    <property type="entry name" value="LACTOSE OPERON REPRESSOR"/>
    <property type="match status" value="1"/>
</dbReference>
<dbReference type="EMBL" id="CP093547">
    <property type="protein sequence ID" value="UNP29972.1"/>
    <property type="molecule type" value="Genomic_DNA"/>
</dbReference>
<evidence type="ECO:0000256" key="3">
    <source>
        <dbReference type="ARBA" id="ARBA00023163"/>
    </source>
</evidence>
<dbReference type="InterPro" id="IPR046335">
    <property type="entry name" value="LacI/GalR-like_sensor"/>
</dbReference>
<dbReference type="Proteomes" id="UP000829194">
    <property type="component" value="Chromosome"/>
</dbReference>
<dbReference type="SUPFAM" id="SSF53822">
    <property type="entry name" value="Periplasmic binding protein-like I"/>
    <property type="match status" value="1"/>
</dbReference>
<evidence type="ECO:0000313" key="7">
    <source>
        <dbReference type="Proteomes" id="UP000829194"/>
    </source>
</evidence>
<keyword evidence="1" id="KW-0805">Transcription regulation</keyword>
<reference evidence="6 7" key="1">
    <citation type="submission" date="2022-03" db="EMBL/GenBank/DDBJ databases">
        <title>Complete genome sequence of Lysobacter capsici VKM B-2533 and Lysobacter gummosus 10.1.1, promising sources of lytic agents.</title>
        <authorList>
            <person name="Tarlachkov S.V."/>
            <person name="Kudryakova I.V."/>
            <person name="Afoshin A.S."/>
            <person name="Leontyevskaya E.A."/>
            <person name="Leontyevskaya N.V."/>
        </authorList>
    </citation>
    <scope>NUCLEOTIDE SEQUENCE [LARGE SCALE GENOMIC DNA]</scope>
    <source>
        <strain evidence="6 7">10.1.1</strain>
    </source>
</reference>
<gene>
    <name evidence="6" type="ORF">MOV92_01395</name>
</gene>
<protein>
    <submittedName>
        <fullName evidence="6">LacI family DNA-binding transcriptional regulator</fullName>
    </submittedName>
</protein>
<accession>A0ABY3XBH0</accession>
<feature type="domain" description="HTH lacI-type" evidence="5">
    <location>
        <begin position="112"/>
        <end position="153"/>
    </location>
</feature>
<evidence type="ECO:0000313" key="6">
    <source>
        <dbReference type="EMBL" id="UNP29972.1"/>
    </source>
</evidence>
<evidence type="ECO:0000259" key="5">
    <source>
        <dbReference type="PROSITE" id="PS50932"/>
    </source>
</evidence>
<dbReference type="CDD" id="cd01392">
    <property type="entry name" value="HTH_LacI"/>
    <property type="match status" value="1"/>
</dbReference>
<keyword evidence="7" id="KW-1185">Reference proteome</keyword>
<dbReference type="PROSITE" id="PS50932">
    <property type="entry name" value="HTH_LACI_2"/>
    <property type="match status" value="1"/>
</dbReference>
<keyword evidence="3" id="KW-0804">Transcription</keyword>
<dbReference type="Pfam" id="PF13377">
    <property type="entry name" value="Peripla_BP_3"/>
    <property type="match status" value="1"/>
</dbReference>
<dbReference type="PANTHER" id="PTHR30146">
    <property type="entry name" value="LACI-RELATED TRANSCRIPTIONAL REPRESSOR"/>
    <property type="match status" value="1"/>
</dbReference>
<evidence type="ECO:0000256" key="2">
    <source>
        <dbReference type="ARBA" id="ARBA00023125"/>
    </source>
</evidence>
<dbReference type="Gene3D" id="3.40.50.2300">
    <property type="match status" value="2"/>
</dbReference>
<sequence length="456" mass="49323">MSSDKRVVRGQALHAAIAFAVFPVQVAAERTNRTGTNSVPGSAPGRKWRQRLSRIAACARPAPLLAYDYRCHFLSVRTMQNDMPRMKRARGLHGETPSGSARADRMTIPGTSTVDDIARMANVSTKTVSRVINKSPLVNTDTRDRILALMAALRDPRGSRAPAAAASRRKLIGLVYDNPTAHYVIEIQRSVLDALKGSGFELVVHPCDSNRSDYVDGVRRFTLQHKLHGLVLIPRVSEDELLATALRETGCRYVRVASIPLDDPMRTVLTRDRQAGMEAAHHLMSLGHRRLGVITGPRRYRSSIERAEGFAQHLAVNDVGLSSKCVYLGGYTFESGVAGAEYLLAQTPRPTAIFACNDEMAAGIYKVAMRLGLSIPEDLSVVGYDDSPLACQLSPGLTTIHLPVSDVGRLAVQSLLGRPTAERAASAMPGLQAAVTPRLTIRDSTGVPAGGASEVY</sequence>
<dbReference type="SMART" id="SM00354">
    <property type="entry name" value="HTH_LACI"/>
    <property type="match status" value="1"/>
</dbReference>
<name>A0ABY3XBH0_9GAMM</name>
<proteinExistence type="predicted"/>
<evidence type="ECO:0000256" key="4">
    <source>
        <dbReference type="SAM" id="MobiDB-lite"/>
    </source>
</evidence>
<organism evidence="6 7">
    <name type="scientific">Lysobacter gummosus</name>
    <dbReference type="NCBI Taxonomy" id="262324"/>
    <lineage>
        <taxon>Bacteria</taxon>
        <taxon>Pseudomonadati</taxon>
        <taxon>Pseudomonadota</taxon>
        <taxon>Gammaproteobacteria</taxon>
        <taxon>Lysobacterales</taxon>
        <taxon>Lysobacteraceae</taxon>
        <taxon>Lysobacter</taxon>
    </lineage>
</organism>
<dbReference type="Pfam" id="PF00356">
    <property type="entry name" value="LacI"/>
    <property type="match status" value="1"/>
</dbReference>
<dbReference type="PROSITE" id="PS00356">
    <property type="entry name" value="HTH_LACI_1"/>
    <property type="match status" value="1"/>
</dbReference>
<dbReference type="Gene3D" id="1.10.260.40">
    <property type="entry name" value="lambda repressor-like DNA-binding domains"/>
    <property type="match status" value="1"/>
</dbReference>
<dbReference type="GO" id="GO:0003677">
    <property type="term" value="F:DNA binding"/>
    <property type="evidence" value="ECO:0007669"/>
    <property type="project" value="UniProtKB-KW"/>
</dbReference>
<evidence type="ECO:0000256" key="1">
    <source>
        <dbReference type="ARBA" id="ARBA00023015"/>
    </source>
</evidence>
<keyword evidence="2 6" id="KW-0238">DNA-binding</keyword>
<dbReference type="CDD" id="cd01545">
    <property type="entry name" value="PBP1_SalR"/>
    <property type="match status" value="1"/>
</dbReference>